<proteinExistence type="predicted"/>
<comment type="caution">
    <text evidence="2">The sequence shown here is derived from an EMBL/GenBank/DDBJ whole genome shotgun (WGS) entry which is preliminary data.</text>
</comment>
<evidence type="ECO:0000313" key="3">
    <source>
        <dbReference type="Proteomes" id="UP000785200"/>
    </source>
</evidence>
<evidence type="ECO:0008006" key="4">
    <source>
        <dbReference type="Google" id="ProtNLM"/>
    </source>
</evidence>
<dbReference type="OrthoDB" id="5388417at2759"/>
<dbReference type="EMBL" id="VNKQ01000010">
    <property type="protein sequence ID" value="KAG0648223.1"/>
    <property type="molecule type" value="Genomic_DNA"/>
</dbReference>
<protein>
    <recommendedName>
        <fullName evidence="4">Herpesvirus latent membrane 1 (LMP1) domain-containing protein</fullName>
    </recommendedName>
</protein>
<keyword evidence="1" id="KW-0472">Membrane</keyword>
<dbReference type="Proteomes" id="UP000785200">
    <property type="component" value="Unassembled WGS sequence"/>
</dbReference>
<name>A0A9P7AW25_9HELO</name>
<dbReference type="AlphaFoldDB" id="A0A9P7AW25"/>
<evidence type="ECO:0000256" key="1">
    <source>
        <dbReference type="SAM" id="Phobius"/>
    </source>
</evidence>
<keyword evidence="3" id="KW-1185">Reference proteome</keyword>
<accession>A0A9P7AW25</accession>
<organism evidence="2 3">
    <name type="scientific">Hyphodiscus hymeniophilus</name>
    <dbReference type="NCBI Taxonomy" id="353542"/>
    <lineage>
        <taxon>Eukaryota</taxon>
        <taxon>Fungi</taxon>
        <taxon>Dikarya</taxon>
        <taxon>Ascomycota</taxon>
        <taxon>Pezizomycotina</taxon>
        <taxon>Leotiomycetes</taxon>
        <taxon>Helotiales</taxon>
        <taxon>Hyphodiscaceae</taxon>
        <taxon>Hyphodiscus</taxon>
    </lineage>
</organism>
<reference evidence="2" key="1">
    <citation type="submission" date="2019-07" db="EMBL/GenBank/DDBJ databases">
        <title>Hyphodiscus hymeniophilus genome sequencing and assembly.</title>
        <authorList>
            <person name="Kramer G."/>
            <person name="Nodwell J."/>
        </authorList>
    </citation>
    <scope>NUCLEOTIDE SEQUENCE</scope>
    <source>
        <strain evidence="2">ATCC 34498</strain>
    </source>
</reference>
<gene>
    <name evidence="2" type="ORF">D0Z07_5357</name>
</gene>
<feature type="transmembrane region" description="Helical" evidence="1">
    <location>
        <begin position="32"/>
        <end position="53"/>
    </location>
</feature>
<keyword evidence="1" id="KW-1133">Transmembrane helix</keyword>
<keyword evidence="1" id="KW-0812">Transmembrane</keyword>
<evidence type="ECO:0000313" key="2">
    <source>
        <dbReference type="EMBL" id="KAG0648223.1"/>
    </source>
</evidence>
<sequence length="186" mass="20844">MHSMRSIIARGSAILTARDNSSTAMSTTMIDLLIALMVLVFVSLLLVGALYMIRKIRRSKAIARQQLPLHNEKSSNHRRLTITTTRFGRNSSVYIYDEKSSMISSPSSPLSPENVPEIRITFPDEQDEAGQKKNGRVVVVRVGETGVGLEPLNEEQLPAYQKETGERFHSIDMERIGGLKEKSQWS</sequence>